<evidence type="ECO:0000256" key="1">
    <source>
        <dbReference type="ARBA" id="ARBA00004141"/>
    </source>
</evidence>
<feature type="transmembrane region" description="Helical" evidence="3">
    <location>
        <begin position="73"/>
        <end position="92"/>
    </location>
</feature>
<proteinExistence type="predicted"/>
<dbReference type="SUPFAM" id="SSF103473">
    <property type="entry name" value="MFS general substrate transporter"/>
    <property type="match status" value="1"/>
</dbReference>
<evidence type="ECO:0000313" key="5">
    <source>
        <dbReference type="EMBL" id="CAH3180216.1"/>
    </source>
</evidence>
<feature type="compositionally biased region" description="Basic and acidic residues" evidence="2">
    <location>
        <begin position="455"/>
        <end position="465"/>
    </location>
</feature>
<keyword evidence="3" id="KW-1133">Transmembrane helix</keyword>
<comment type="caution">
    <text evidence="5">The sequence shown here is derived from an EMBL/GenBank/DDBJ whole genome shotgun (WGS) entry which is preliminary data.</text>
</comment>
<gene>
    <name evidence="5" type="ORF">PEVE_00012791</name>
</gene>
<organism evidence="5 6">
    <name type="scientific">Porites evermanni</name>
    <dbReference type="NCBI Taxonomy" id="104178"/>
    <lineage>
        <taxon>Eukaryota</taxon>
        <taxon>Metazoa</taxon>
        <taxon>Cnidaria</taxon>
        <taxon>Anthozoa</taxon>
        <taxon>Hexacorallia</taxon>
        <taxon>Scleractinia</taxon>
        <taxon>Fungiina</taxon>
        <taxon>Poritidae</taxon>
        <taxon>Porites</taxon>
    </lineage>
</organism>
<feature type="transmembrane region" description="Helical" evidence="3">
    <location>
        <begin position="32"/>
        <end position="61"/>
    </location>
</feature>
<feature type="transmembrane region" description="Helical" evidence="3">
    <location>
        <begin position="236"/>
        <end position="253"/>
    </location>
</feature>
<feature type="transmembrane region" description="Helical" evidence="3">
    <location>
        <begin position="191"/>
        <end position="209"/>
    </location>
</feature>
<feature type="transmembrane region" description="Helical" evidence="3">
    <location>
        <begin position="410"/>
        <end position="432"/>
    </location>
</feature>
<feature type="transmembrane region" description="Helical" evidence="3">
    <location>
        <begin position="260"/>
        <end position="279"/>
    </location>
</feature>
<keyword evidence="3" id="KW-0812">Transmembrane</keyword>
<dbReference type="InterPro" id="IPR036259">
    <property type="entry name" value="MFS_trans_sf"/>
</dbReference>
<feature type="transmembrane region" description="Helical" evidence="3">
    <location>
        <begin position="132"/>
        <end position="153"/>
    </location>
</feature>
<dbReference type="CDD" id="cd17352">
    <property type="entry name" value="MFS_MCT_SLC16"/>
    <property type="match status" value="1"/>
</dbReference>
<accession>A0ABN8RLE2</accession>
<evidence type="ECO:0000256" key="3">
    <source>
        <dbReference type="SAM" id="Phobius"/>
    </source>
</evidence>
<feature type="compositionally biased region" description="Polar residues" evidence="2">
    <location>
        <begin position="466"/>
        <end position="475"/>
    </location>
</feature>
<feature type="region of interest" description="Disordered" evidence="2">
    <location>
        <begin position="455"/>
        <end position="475"/>
    </location>
</feature>
<feature type="transmembrane region" description="Helical" evidence="3">
    <location>
        <begin position="321"/>
        <end position="342"/>
    </location>
</feature>
<keyword evidence="6" id="KW-1185">Reference proteome</keyword>
<dbReference type="Gene3D" id="1.20.1250.20">
    <property type="entry name" value="MFS general substrate transporter like domains"/>
    <property type="match status" value="2"/>
</dbReference>
<comment type="subcellular location">
    <subcellularLocation>
        <location evidence="1">Membrane</location>
        <topology evidence="1">Multi-pass membrane protein</topology>
    </subcellularLocation>
</comment>
<dbReference type="EMBL" id="CALNXI010001948">
    <property type="protein sequence ID" value="CAH3180216.1"/>
    <property type="molecule type" value="Genomic_DNA"/>
</dbReference>
<dbReference type="Proteomes" id="UP001159427">
    <property type="component" value="Unassembled WGS sequence"/>
</dbReference>
<evidence type="ECO:0000256" key="2">
    <source>
        <dbReference type="SAM" id="MobiDB-lite"/>
    </source>
</evidence>
<name>A0ABN8RLE2_9CNID</name>
<dbReference type="Pfam" id="PF07690">
    <property type="entry name" value="MFS_1"/>
    <property type="match status" value="1"/>
</dbReference>
<feature type="transmembrane region" description="Helical" evidence="3">
    <location>
        <begin position="159"/>
        <end position="179"/>
    </location>
</feature>
<dbReference type="InterPro" id="IPR011701">
    <property type="entry name" value="MFS"/>
</dbReference>
<evidence type="ECO:0000259" key="4">
    <source>
        <dbReference type="PROSITE" id="PS50850"/>
    </source>
</evidence>
<feature type="domain" description="Major facilitator superfamily (MFS) profile" evidence="4">
    <location>
        <begin position="33"/>
        <end position="436"/>
    </location>
</feature>
<protein>
    <recommendedName>
        <fullName evidence="4">Major facilitator superfamily (MFS) profile domain-containing protein</fullName>
    </recommendedName>
</protein>
<feature type="transmembrane region" description="Helical" evidence="3">
    <location>
        <begin position="104"/>
        <end position="125"/>
    </location>
</feature>
<dbReference type="InterPro" id="IPR020846">
    <property type="entry name" value="MFS_dom"/>
</dbReference>
<dbReference type="PROSITE" id="PS50850">
    <property type="entry name" value="MFS"/>
    <property type="match status" value="1"/>
</dbReference>
<evidence type="ECO:0000313" key="6">
    <source>
        <dbReference type="Proteomes" id="UP001159427"/>
    </source>
</evidence>
<feature type="transmembrane region" description="Helical" evidence="3">
    <location>
        <begin position="382"/>
        <end position="404"/>
    </location>
</feature>
<sequence length="475" mass="52345">MQTNGEQDRDRHERLGKLWRCFRNKHHQDSAWSWVVCTAAAICNALNLGFVLSFGVLFPILLDYFNETRERTALVGSLALGMTWFASPLPGYLSDRFGCRITNFIGGALCVTGLAMTSFSHCLNLMYFTHSLVFGFGVCFIYNCSYLVIAQYFKENLSMATGIVALGASVGVLFTGPLLQVLLDSFGWRGTYRVAAVYFTIVCVLSLTYNPNVQKTTEIEFINNNEDTERGERSGISLYCSVGISLYCSVWTFPTFAASVMSFVFGSFGMYIPYIYLVEYSKDNGITTHDASLLFIYIGLSSSLGKILTGKVCNNKNVNPVFMHQASMLLASISAFLLQFAIKYGYLIIFSAVYGFSDGVFNATQSVILLSCVDAKRTTASFCINNVLYSVTAAAGGPIAGLIVDQTGNYVYSFYMTGAVLLIAFLIPMVLIPINHRKARVRPLEGLSKEDMVTAKSKELEKTGQDKTSLGKTPT</sequence>
<keyword evidence="3" id="KW-0472">Membrane</keyword>
<dbReference type="PANTHER" id="PTHR11360:SF251">
    <property type="entry name" value="MAJOR FACILITATOR SUPERFAMILY (MFS) PROFILE DOMAIN-CONTAINING PROTEIN"/>
    <property type="match status" value="1"/>
</dbReference>
<feature type="transmembrane region" description="Helical" evidence="3">
    <location>
        <begin position="291"/>
        <end position="309"/>
    </location>
</feature>
<reference evidence="5 6" key="1">
    <citation type="submission" date="2022-05" db="EMBL/GenBank/DDBJ databases">
        <authorList>
            <consortium name="Genoscope - CEA"/>
            <person name="William W."/>
        </authorList>
    </citation>
    <scope>NUCLEOTIDE SEQUENCE [LARGE SCALE GENOMIC DNA]</scope>
</reference>
<dbReference type="PANTHER" id="PTHR11360">
    <property type="entry name" value="MONOCARBOXYLATE TRANSPORTER"/>
    <property type="match status" value="1"/>
</dbReference>
<dbReference type="InterPro" id="IPR050327">
    <property type="entry name" value="Proton-linked_MCT"/>
</dbReference>